<gene>
    <name evidence="5" type="ORF">GCM10011415_35420</name>
</gene>
<dbReference type="Gene3D" id="2.40.100.10">
    <property type="entry name" value="Cyclophilin-like"/>
    <property type="match status" value="1"/>
</dbReference>
<dbReference type="GO" id="GO:0005524">
    <property type="term" value="F:ATP binding"/>
    <property type="evidence" value="ECO:0007669"/>
    <property type="project" value="UniProtKB-KW"/>
</dbReference>
<dbReference type="PANTHER" id="PTHR34698:SF2">
    <property type="entry name" value="5-OXOPROLINASE SUBUNIT B"/>
    <property type="match status" value="1"/>
</dbReference>
<comment type="caution">
    <text evidence="5">The sequence shown here is derived from an EMBL/GenBank/DDBJ whole genome shotgun (WGS) entry which is preliminary data.</text>
</comment>
<protein>
    <submittedName>
        <fullName evidence="5">Allophanate hydrolase</fullName>
    </submittedName>
</protein>
<dbReference type="Pfam" id="PF02682">
    <property type="entry name" value="CT_C_D"/>
    <property type="match status" value="1"/>
</dbReference>
<dbReference type="NCBIfam" id="TIGR00370">
    <property type="entry name" value="5-oxoprolinase subunit PxpB"/>
    <property type="match status" value="1"/>
</dbReference>
<dbReference type="RefSeq" id="WP_188791613.1">
    <property type="nucleotide sequence ID" value="NZ_BMJV01000008.1"/>
</dbReference>
<dbReference type="PANTHER" id="PTHR34698">
    <property type="entry name" value="5-OXOPROLINASE SUBUNIT B"/>
    <property type="match status" value="1"/>
</dbReference>
<evidence type="ECO:0000259" key="4">
    <source>
        <dbReference type="SMART" id="SM00796"/>
    </source>
</evidence>
<evidence type="ECO:0000256" key="1">
    <source>
        <dbReference type="ARBA" id="ARBA00022741"/>
    </source>
</evidence>
<dbReference type="InterPro" id="IPR003833">
    <property type="entry name" value="CT_C_D"/>
</dbReference>
<dbReference type="AlphaFoldDB" id="A0A8J3EHD4"/>
<reference evidence="5" key="1">
    <citation type="journal article" date="2014" name="Int. J. Syst. Evol. Microbiol.">
        <title>Complete genome sequence of Corynebacterium casei LMG S-19264T (=DSM 44701T), isolated from a smear-ripened cheese.</title>
        <authorList>
            <consortium name="US DOE Joint Genome Institute (JGI-PGF)"/>
            <person name="Walter F."/>
            <person name="Albersmeier A."/>
            <person name="Kalinowski J."/>
            <person name="Ruckert C."/>
        </authorList>
    </citation>
    <scope>NUCLEOTIDE SEQUENCE</scope>
    <source>
        <strain evidence="5">CGMCC 1.15762</strain>
    </source>
</reference>
<organism evidence="5 6">
    <name type="scientific">Salipiger pallidus</name>
    <dbReference type="NCBI Taxonomy" id="1775170"/>
    <lineage>
        <taxon>Bacteria</taxon>
        <taxon>Pseudomonadati</taxon>
        <taxon>Pseudomonadota</taxon>
        <taxon>Alphaproteobacteria</taxon>
        <taxon>Rhodobacterales</taxon>
        <taxon>Roseobacteraceae</taxon>
        <taxon>Salipiger</taxon>
    </lineage>
</organism>
<reference evidence="5" key="2">
    <citation type="submission" date="2020-09" db="EMBL/GenBank/DDBJ databases">
        <authorList>
            <person name="Sun Q."/>
            <person name="Zhou Y."/>
        </authorList>
    </citation>
    <scope>NUCLEOTIDE SEQUENCE</scope>
    <source>
        <strain evidence="5">CGMCC 1.15762</strain>
    </source>
</reference>
<sequence length="249" mass="26615">MNSGTTPENGATDDHSGAVRILPVGDTAMTVQFGEVVDEEVNRRVIALAEALRSAAPDGLLETVPTYRSLLVSYDPEILRGAALERHLHGLLDGLDTGAAPGRLWRVPVVYGGAAGLDLEELAEAKGMSPEALIKMHSDAEYRVYMIGFAPGFTYLGGLPEALHTPRLSTPRLDIPAGAIGIGGQQASINSVAGPSGWRFIGQTPWRAFDPDRAEPFLFAAGDRVRFVPVTEDEARAFASPRPEQENLS</sequence>
<evidence type="ECO:0000313" key="5">
    <source>
        <dbReference type="EMBL" id="GGG82580.1"/>
    </source>
</evidence>
<keyword evidence="2 5" id="KW-0378">Hydrolase</keyword>
<keyword evidence="1" id="KW-0547">Nucleotide-binding</keyword>
<proteinExistence type="predicted"/>
<evidence type="ECO:0000256" key="3">
    <source>
        <dbReference type="ARBA" id="ARBA00022840"/>
    </source>
</evidence>
<dbReference type="SUPFAM" id="SSF160467">
    <property type="entry name" value="PH0987 N-terminal domain-like"/>
    <property type="match status" value="1"/>
</dbReference>
<feature type="domain" description="Carboxyltransferase" evidence="4">
    <location>
        <begin position="19"/>
        <end position="219"/>
    </location>
</feature>
<dbReference type="SUPFAM" id="SSF50891">
    <property type="entry name" value="Cyclophilin-like"/>
    <property type="match status" value="1"/>
</dbReference>
<dbReference type="GO" id="GO:0016787">
    <property type="term" value="F:hydrolase activity"/>
    <property type="evidence" value="ECO:0007669"/>
    <property type="project" value="UniProtKB-KW"/>
</dbReference>
<dbReference type="Proteomes" id="UP000617145">
    <property type="component" value="Unassembled WGS sequence"/>
</dbReference>
<dbReference type="SMART" id="SM00796">
    <property type="entry name" value="AHS1"/>
    <property type="match status" value="1"/>
</dbReference>
<keyword evidence="6" id="KW-1185">Reference proteome</keyword>
<keyword evidence="3" id="KW-0067">ATP-binding</keyword>
<evidence type="ECO:0000313" key="6">
    <source>
        <dbReference type="Proteomes" id="UP000617145"/>
    </source>
</evidence>
<accession>A0A8J3EHD4</accession>
<evidence type="ECO:0000256" key="2">
    <source>
        <dbReference type="ARBA" id="ARBA00022801"/>
    </source>
</evidence>
<dbReference type="InterPro" id="IPR029000">
    <property type="entry name" value="Cyclophilin-like_dom_sf"/>
</dbReference>
<dbReference type="InterPro" id="IPR010016">
    <property type="entry name" value="PxpB"/>
</dbReference>
<name>A0A8J3EHD4_9RHOB</name>
<dbReference type="Gene3D" id="3.30.1360.40">
    <property type="match status" value="1"/>
</dbReference>
<dbReference type="EMBL" id="BMJV01000008">
    <property type="protein sequence ID" value="GGG82580.1"/>
    <property type="molecule type" value="Genomic_DNA"/>
</dbReference>